<dbReference type="PRINTS" id="PR00260">
    <property type="entry name" value="CHEMTRNSDUCR"/>
</dbReference>
<dbReference type="GO" id="GO:0006935">
    <property type="term" value="P:chemotaxis"/>
    <property type="evidence" value="ECO:0007669"/>
    <property type="project" value="UniProtKB-KW"/>
</dbReference>
<gene>
    <name evidence="12" type="ORF">SAMN05216588_101278</name>
</gene>
<reference evidence="12 13" key="1">
    <citation type="submission" date="2016-10" db="EMBL/GenBank/DDBJ databases">
        <authorList>
            <person name="de Groot N.N."/>
        </authorList>
    </citation>
    <scope>NUCLEOTIDE SEQUENCE [LARGE SCALE GENOMIC DNA]</scope>
    <source>
        <strain evidence="12 13">LMG 18387</strain>
    </source>
</reference>
<dbReference type="PANTHER" id="PTHR32089">
    <property type="entry name" value="METHYL-ACCEPTING CHEMOTAXIS PROTEIN MCPB"/>
    <property type="match status" value="1"/>
</dbReference>
<dbReference type="GO" id="GO:0004888">
    <property type="term" value="F:transmembrane signaling receptor activity"/>
    <property type="evidence" value="ECO:0007669"/>
    <property type="project" value="InterPro"/>
</dbReference>
<evidence type="ECO:0000256" key="3">
    <source>
        <dbReference type="ARBA" id="ARBA00022692"/>
    </source>
</evidence>
<evidence type="ECO:0000256" key="6">
    <source>
        <dbReference type="ARBA" id="ARBA00023224"/>
    </source>
</evidence>
<dbReference type="SUPFAM" id="SSF58104">
    <property type="entry name" value="Methyl-accepting chemotaxis protein (MCP) signaling domain"/>
    <property type="match status" value="1"/>
</dbReference>
<protein>
    <submittedName>
        <fullName evidence="12">Methyl-accepting chemotaxis protein</fullName>
    </submittedName>
</protein>
<evidence type="ECO:0000256" key="4">
    <source>
        <dbReference type="ARBA" id="ARBA00022989"/>
    </source>
</evidence>
<dbReference type="AlphaFoldDB" id="A0A1G7XUA4"/>
<evidence type="ECO:0000256" key="5">
    <source>
        <dbReference type="ARBA" id="ARBA00023136"/>
    </source>
</evidence>
<comment type="subcellular location">
    <subcellularLocation>
        <location evidence="1">Membrane</location>
        <topology evidence="1">Multi-pass membrane protein</topology>
    </subcellularLocation>
</comment>
<dbReference type="InterPro" id="IPR004090">
    <property type="entry name" value="Chemotax_Me-accpt_rcpt"/>
</dbReference>
<dbReference type="InterPro" id="IPR024478">
    <property type="entry name" value="HlyB_4HB_MCP"/>
</dbReference>
<evidence type="ECO:0000256" key="9">
    <source>
        <dbReference type="SAM" id="MobiDB-lite"/>
    </source>
</evidence>
<evidence type="ECO:0000256" key="8">
    <source>
        <dbReference type="PROSITE-ProRule" id="PRU00284"/>
    </source>
</evidence>
<dbReference type="SMART" id="SM00283">
    <property type="entry name" value="MA"/>
    <property type="match status" value="1"/>
</dbReference>
<dbReference type="GO" id="GO:0016020">
    <property type="term" value="C:membrane"/>
    <property type="evidence" value="ECO:0007669"/>
    <property type="project" value="UniProtKB-SubCell"/>
</dbReference>
<evidence type="ECO:0000259" key="11">
    <source>
        <dbReference type="PROSITE" id="PS50885"/>
    </source>
</evidence>
<name>A0A1G7XUA4_9GAMM</name>
<dbReference type="CDD" id="cd06225">
    <property type="entry name" value="HAMP"/>
    <property type="match status" value="1"/>
</dbReference>
<dbReference type="PANTHER" id="PTHR32089:SF120">
    <property type="entry name" value="METHYL-ACCEPTING CHEMOTAXIS PROTEIN TLPQ"/>
    <property type="match status" value="1"/>
</dbReference>
<dbReference type="Gene3D" id="1.10.287.950">
    <property type="entry name" value="Methyl-accepting chemotaxis protein"/>
    <property type="match status" value="1"/>
</dbReference>
<keyword evidence="4" id="KW-1133">Transmembrane helix</keyword>
<evidence type="ECO:0000256" key="7">
    <source>
        <dbReference type="ARBA" id="ARBA00029447"/>
    </source>
</evidence>
<dbReference type="RefSeq" id="WP_084305537.1">
    <property type="nucleotide sequence ID" value="NZ_FNDG01000001.1"/>
</dbReference>
<feature type="region of interest" description="Disordered" evidence="9">
    <location>
        <begin position="319"/>
        <end position="338"/>
    </location>
</feature>
<proteinExistence type="inferred from homology"/>
<dbReference type="PROSITE" id="PS50885">
    <property type="entry name" value="HAMP"/>
    <property type="match status" value="1"/>
</dbReference>
<organism evidence="12 13">
    <name type="scientific">Phytopseudomonas flavescens</name>
    <dbReference type="NCBI Taxonomy" id="29435"/>
    <lineage>
        <taxon>Bacteria</taxon>
        <taxon>Pseudomonadati</taxon>
        <taxon>Pseudomonadota</taxon>
        <taxon>Gammaproteobacteria</taxon>
        <taxon>Pseudomonadales</taxon>
        <taxon>Pseudomonadaceae</taxon>
        <taxon>Phytopseudomonas</taxon>
    </lineage>
</organism>
<dbReference type="Pfam" id="PF12729">
    <property type="entry name" value="4HB_MCP_1"/>
    <property type="match status" value="1"/>
</dbReference>
<evidence type="ECO:0000256" key="2">
    <source>
        <dbReference type="ARBA" id="ARBA00022500"/>
    </source>
</evidence>
<dbReference type="Pfam" id="PF00015">
    <property type="entry name" value="MCPsignal"/>
    <property type="match status" value="1"/>
</dbReference>
<evidence type="ECO:0000313" key="13">
    <source>
        <dbReference type="Proteomes" id="UP000198606"/>
    </source>
</evidence>
<sequence>MNLRSMRIAPRAVLCFSIITLFVLLVSSFGFIQIKALRATEQSMESDWLPSIQTSDAIQIALLHTRLESIRLLTTTDPAAIKETLSQMQQYRDVMNERTEFYRTHLLSDALERASFEEAAGLMKSYLDGLENLMSLSQSNRDQAVAFADGDQRMRAQAYQDKLTALREHNANGVLSAGNEASSIYEHSLMVMLVIVVISLCSTILLAWRLTRSIVQPIGESLRLASSIAEGNLTNSISITGKDENTDLATALSQMQGNLRHTIQEIAGSSAQLSAAAVQMTAVTDASSRTLQQQNNEIDQAATAVNQMSAAVEEVARNATSTSESARQSSVAANSGNQKVSETLSAMQRLTTQVGTTSEQVQGLAAQAQDIAKVLGVIGAIAEQTNLLALNAAIEAARAGEQGRGFAVVADEVRALAHRTQSSTQEIEKMISAIQSGTAGAVGAMQASNVQANETYQLAQAAGQALKDIMAAVTLIEERNTQIATASEEQAYVAREVDRNLTSIRDLSVQSGEGTEQTLQASNELARLSVGLEQTVHRFKLV</sequence>
<evidence type="ECO:0000256" key="1">
    <source>
        <dbReference type="ARBA" id="ARBA00004141"/>
    </source>
</evidence>
<dbReference type="FunFam" id="1.10.287.950:FF:000001">
    <property type="entry name" value="Methyl-accepting chemotaxis sensory transducer"/>
    <property type="match status" value="1"/>
</dbReference>
<comment type="similarity">
    <text evidence="7">Belongs to the methyl-accepting chemotaxis (MCP) protein family.</text>
</comment>
<dbReference type="EMBL" id="FNDG01000001">
    <property type="protein sequence ID" value="SDG87765.1"/>
    <property type="molecule type" value="Genomic_DNA"/>
</dbReference>
<dbReference type="PROSITE" id="PS50111">
    <property type="entry name" value="CHEMOTAXIS_TRANSDUC_2"/>
    <property type="match status" value="1"/>
</dbReference>
<dbReference type="CDD" id="cd11386">
    <property type="entry name" value="MCP_signal"/>
    <property type="match status" value="1"/>
</dbReference>
<dbReference type="STRING" id="29435.SAMN05216588_101278"/>
<dbReference type="GO" id="GO:0007165">
    <property type="term" value="P:signal transduction"/>
    <property type="evidence" value="ECO:0007669"/>
    <property type="project" value="UniProtKB-KW"/>
</dbReference>
<keyword evidence="5" id="KW-0472">Membrane</keyword>
<evidence type="ECO:0000259" key="10">
    <source>
        <dbReference type="PROSITE" id="PS50111"/>
    </source>
</evidence>
<dbReference type="Proteomes" id="UP000198606">
    <property type="component" value="Unassembled WGS sequence"/>
</dbReference>
<keyword evidence="3" id="KW-0812">Transmembrane</keyword>
<keyword evidence="6 8" id="KW-0807">Transducer</keyword>
<dbReference type="SMART" id="SM00304">
    <property type="entry name" value="HAMP"/>
    <property type="match status" value="2"/>
</dbReference>
<keyword evidence="2" id="KW-0145">Chemotaxis</keyword>
<accession>A0A1G7XUA4</accession>
<dbReference type="Pfam" id="PF00672">
    <property type="entry name" value="HAMP"/>
    <property type="match status" value="1"/>
</dbReference>
<evidence type="ECO:0000313" key="12">
    <source>
        <dbReference type="EMBL" id="SDG87765.1"/>
    </source>
</evidence>
<dbReference type="InterPro" id="IPR004089">
    <property type="entry name" value="MCPsignal_dom"/>
</dbReference>
<dbReference type="InterPro" id="IPR003660">
    <property type="entry name" value="HAMP_dom"/>
</dbReference>
<feature type="domain" description="HAMP" evidence="11">
    <location>
        <begin position="212"/>
        <end position="264"/>
    </location>
</feature>
<feature type="domain" description="Methyl-accepting transducer" evidence="10">
    <location>
        <begin position="269"/>
        <end position="505"/>
    </location>
</feature>